<organism evidence="6">
    <name type="scientific">Gongylonema pulchrum</name>
    <dbReference type="NCBI Taxonomy" id="637853"/>
    <lineage>
        <taxon>Eukaryota</taxon>
        <taxon>Metazoa</taxon>
        <taxon>Ecdysozoa</taxon>
        <taxon>Nematoda</taxon>
        <taxon>Chromadorea</taxon>
        <taxon>Rhabditida</taxon>
        <taxon>Spirurina</taxon>
        <taxon>Spiruromorpha</taxon>
        <taxon>Spiruroidea</taxon>
        <taxon>Gongylonematidae</taxon>
        <taxon>Gongylonema</taxon>
    </lineage>
</organism>
<comment type="similarity">
    <text evidence="3">Belongs to the TRAFAC class myosin-kinesin ATPase superfamily. Kinesin family.</text>
</comment>
<dbReference type="AlphaFoldDB" id="A0A183E505"/>
<dbReference type="SUPFAM" id="SSF52540">
    <property type="entry name" value="P-loop containing nucleoside triphosphate hydrolases"/>
    <property type="match status" value="1"/>
</dbReference>
<dbReference type="InterPro" id="IPR027640">
    <property type="entry name" value="Kinesin-like_fam"/>
</dbReference>
<comment type="caution">
    <text evidence="3">Lacks conserved residue(s) required for the propagation of feature annotation.</text>
</comment>
<comment type="subcellular location">
    <subcellularLocation>
        <location evidence="1">Cytoplasm</location>
        <location evidence="1">Cytoskeleton</location>
    </subcellularLocation>
</comment>
<dbReference type="GO" id="GO:0005856">
    <property type="term" value="C:cytoskeleton"/>
    <property type="evidence" value="ECO:0007669"/>
    <property type="project" value="UniProtKB-SubCell"/>
</dbReference>
<feature type="domain" description="Kinesin motor" evidence="5">
    <location>
        <begin position="1"/>
        <end position="91"/>
    </location>
</feature>
<dbReference type="InterPro" id="IPR027417">
    <property type="entry name" value="P-loop_NTPase"/>
</dbReference>
<feature type="region of interest" description="Disordered" evidence="4">
    <location>
        <begin position="181"/>
        <end position="202"/>
    </location>
</feature>
<dbReference type="PROSITE" id="PS50067">
    <property type="entry name" value="KINESIN_MOTOR_2"/>
    <property type="match status" value="1"/>
</dbReference>
<evidence type="ECO:0000256" key="3">
    <source>
        <dbReference type="PROSITE-ProRule" id="PRU00283"/>
    </source>
</evidence>
<reference evidence="6" key="1">
    <citation type="submission" date="2016-06" db="UniProtKB">
        <authorList>
            <consortium name="WormBaseParasite"/>
        </authorList>
    </citation>
    <scope>IDENTIFICATION</scope>
</reference>
<evidence type="ECO:0000313" key="6">
    <source>
        <dbReference type="WBParaSite" id="GPUH_0001606801-mRNA-1"/>
    </source>
</evidence>
<dbReference type="PANTHER" id="PTHR21608:SF7">
    <property type="entry name" value="KINESIN-LIKE PROTEIN CG14535"/>
    <property type="match status" value="1"/>
</dbReference>
<keyword evidence="2" id="KW-0206">Cytoskeleton</keyword>
<dbReference type="InterPro" id="IPR001752">
    <property type="entry name" value="Kinesin_motor_dom"/>
</dbReference>
<name>A0A183E505_9BILA</name>
<sequence>LCLVDLGLGERTSKGDVHAMTMPVITNLLVALFQGQRYLPSRQSPLCMLLRESLGSVHVKASLLFASLSDRISETENILQMMSKIQRAAKPRKTHRVSDSFKIARSEANTMKYVKISKFTPAALSKRFLSRAQFFATDICKVGSDSSSSDTARRRLAAASSEGNSSSEQSCAETVIFLGPSIREGKEKEDRWREGQGKEARD</sequence>
<evidence type="ECO:0000259" key="5">
    <source>
        <dbReference type="PROSITE" id="PS50067"/>
    </source>
</evidence>
<evidence type="ECO:0000256" key="2">
    <source>
        <dbReference type="ARBA" id="ARBA00023212"/>
    </source>
</evidence>
<dbReference type="PANTHER" id="PTHR21608">
    <property type="entry name" value="KINESIN-LIKE PROTEIN CG14535"/>
    <property type="match status" value="1"/>
</dbReference>
<evidence type="ECO:0000256" key="1">
    <source>
        <dbReference type="ARBA" id="ARBA00004245"/>
    </source>
</evidence>
<dbReference type="GO" id="GO:0008017">
    <property type="term" value="F:microtubule binding"/>
    <property type="evidence" value="ECO:0007669"/>
    <property type="project" value="InterPro"/>
</dbReference>
<dbReference type="GO" id="GO:0003777">
    <property type="term" value="F:microtubule motor activity"/>
    <property type="evidence" value="ECO:0007669"/>
    <property type="project" value="InterPro"/>
</dbReference>
<evidence type="ECO:0000256" key="4">
    <source>
        <dbReference type="SAM" id="MobiDB-lite"/>
    </source>
</evidence>
<accession>A0A183E505</accession>
<dbReference type="GO" id="GO:0005524">
    <property type="term" value="F:ATP binding"/>
    <property type="evidence" value="ECO:0007669"/>
    <property type="project" value="InterPro"/>
</dbReference>
<proteinExistence type="inferred from homology"/>
<protein>
    <submittedName>
        <fullName evidence="6">Kinesin motor domain-containing protein</fullName>
    </submittedName>
</protein>
<keyword evidence="2" id="KW-0963">Cytoplasm</keyword>
<feature type="compositionally biased region" description="Basic and acidic residues" evidence="4">
    <location>
        <begin position="183"/>
        <end position="202"/>
    </location>
</feature>
<dbReference type="WBParaSite" id="GPUH_0001606801-mRNA-1">
    <property type="protein sequence ID" value="GPUH_0001606801-mRNA-1"/>
    <property type="gene ID" value="GPUH_0001606801"/>
</dbReference>
<dbReference type="GO" id="GO:0007018">
    <property type="term" value="P:microtubule-based movement"/>
    <property type="evidence" value="ECO:0007669"/>
    <property type="project" value="InterPro"/>
</dbReference>